<proteinExistence type="predicted"/>
<dbReference type="PROSITE" id="PS00615">
    <property type="entry name" value="C_TYPE_LECTIN_1"/>
    <property type="match status" value="1"/>
</dbReference>
<dbReference type="PROSITE" id="PS50041">
    <property type="entry name" value="C_TYPE_LECTIN_2"/>
    <property type="match status" value="2"/>
</dbReference>
<feature type="domain" description="C-type lectin" evidence="2">
    <location>
        <begin position="144"/>
        <end position="265"/>
    </location>
</feature>
<protein>
    <recommendedName>
        <fullName evidence="2">C-type lectin domain-containing protein</fullName>
    </recommendedName>
</protein>
<dbReference type="Pfam" id="PF00059">
    <property type="entry name" value="Lectin_C"/>
    <property type="match status" value="1"/>
</dbReference>
<dbReference type="Proteomes" id="UP001488805">
    <property type="component" value="Unassembled WGS sequence"/>
</dbReference>
<comment type="caution">
    <text evidence="3">The sequence shown here is derived from an EMBL/GenBank/DDBJ whole genome shotgun (WGS) entry which is preliminary data.</text>
</comment>
<dbReference type="PANTHER" id="PTHR45784:SF8">
    <property type="entry name" value="C-TYPE MANNOSE RECEPTOR 2-RELATED"/>
    <property type="match status" value="1"/>
</dbReference>
<evidence type="ECO:0000313" key="3">
    <source>
        <dbReference type="EMBL" id="KAK9543145.1"/>
    </source>
</evidence>
<dbReference type="InterPro" id="IPR018378">
    <property type="entry name" value="C-type_lectin_CS"/>
</dbReference>
<dbReference type="InterPro" id="IPR016186">
    <property type="entry name" value="C-type_lectin-like/link_sf"/>
</dbReference>
<evidence type="ECO:0000256" key="1">
    <source>
        <dbReference type="ARBA" id="ARBA00023157"/>
    </source>
</evidence>
<reference evidence="3 4" key="1">
    <citation type="journal article" date="2024" name="Genome Biol. Evol.">
        <title>Chromosome-level genome assembly of the viviparous eelpout Zoarces viviparus.</title>
        <authorList>
            <person name="Fuhrmann N."/>
            <person name="Brasseur M.V."/>
            <person name="Bakowski C.E."/>
            <person name="Podsiadlowski L."/>
            <person name="Prost S."/>
            <person name="Krehenwinkel H."/>
            <person name="Mayer C."/>
        </authorList>
    </citation>
    <scope>NUCLEOTIDE SEQUENCE [LARGE SCALE GENOMIC DNA]</scope>
    <source>
        <strain evidence="3">NO-MEL_2022_Ind0_liver</strain>
    </source>
</reference>
<keyword evidence="1" id="KW-1015">Disulfide bond</keyword>
<dbReference type="AlphaFoldDB" id="A0AAW1G9U3"/>
<dbReference type="PANTHER" id="PTHR45784">
    <property type="entry name" value="C-TYPE LECTIN DOMAIN FAMILY 20 MEMBER A-RELATED"/>
    <property type="match status" value="1"/>
</dbReference>
<dbReference type="InterPro" id="IPR001304">
    <property type="entry name" value="C-type_lectin-like"/>
</dbReference>
<dbReference type="SUPFAM" id="SSF56436">
    <property type="entry name" value="C-type lectin-like"/>
    <property type="match status" value="2"/>
</dbReference>
<evidence type="ECO:0000259" key="2">
    <source>
        <dbReference type="PROSITE" id="PS50041"/>
    </source>
</evidence>
<gene>
    <name evidence="3" type="ORF">VZT92_000946</name>
</gene>
<dbReference type="InterPro" id="IPR016187">
    <property type="entry name" value="CTDL_fold"/>
</dbReference>
<feature type="domain" description="C-type lectin" evidence="2">
    <location>
        <begin position="32"/>
        <end position="145"/>
    </location>
</feature>
<dbReference type="EMBL" id="JBCEZU010000001">
    <property type="protein sequence ID" value="KAK9543145.1"/>
    <property type="molecule type" value="Genomic_DNA"/>
</dbReference>
<dbReference type="SMART" id="SM00034">
    <property type="entry name" value="CLECT"/>
    <property type="match status" value="2"/>
</dbReference>
<accession>A0AAW1G9U3</accession>
<dbReference type="Gene3D" id="3.10.100.10">
    <property type="entry name" value="Mannose-Binding Protein A, subunit A"/>
    <property type="match status" value="2"/>
</dbReference>
<evidence type="ECO:0000313" key="4">
    <source>
        <dbReference type="Proteomes" id="UP001488805"/>
    </source>
</evidence>
<organism evidence="3 4">
    <name type="scientific">Zoarces viviparus</name>
    <name type="common">Viviparous eelpout</name>
    <name type="synonym">Blennius viviparus</name>
    <dbReference type="NCBI Taxonomy" id="48416"/>
    <lineage>
        <taxon>Eukaryota</taxon>
        <taxon>Metazoa</taxon>
        <taxon>Chordata</taxon>
        <taxon>Craniata</taxon>
        <taxon>Vertebrata</taxon>
        <taxon>Euteleostomi</taxon>
        <taxon>Actinopterygii</taxon>
        <taxon>Neopterygii</taxon>
        <taxon>Teleostei</taxon>
        <taxon>Neoteleostei</taxon>
        <taxon>Acanthomorphata</taxon>
        <taxon>Eupercaria</taxon>
        <taxon>Perciformes</taxon>
        <taxon>Cottioidei</taxon>
        <taxon>Zoarcales</taxon>
        <taxon>Zoarcidae</taxon>
        <taxon>Zoarcinae</taxon>
        <taxon>Zoarces</taxon>
    </lineage>
</organism>
<name>A0AAW1G9U3_ZOAVI</name>
<keyword evidence="4" id="KW-1185">Reference proteome</keyword>
<sequence>MLTKSSSTRLFFFFFFLFIFIFNLPLFEQASYQPRRYVHVALPSNWSSAQKYCREHHTDLATFRNSDDFDAQQSLCRYSRLCWIGLQRDKDDSNVWNWSDGEESNFTKWRHDQPDDYLGAENCVVMEGMYWNDLSCDRYREFLCYENSILVKENKTWEEALEHCRTLGTDSSSSNKYLNHRFDLPHMDFGGSNSYAKKEIQEAQTAEVWIGLRFLAGEWLWVNGMPLLKELPACPVPGLYCGTMSKTGELLQMRNCLERRNFFCS</sequence>